<dbReference type="RefSeq" id="WP_310458821.1">
    <property type="nucleotide sequence ID" value="NZ_JAVKPH010000031.1"/>
</dbReference>
<evidence type="ECO:0000313" key="2">
    <source>
        <dbReference type="Proteomes" id="UP001247754"/>
    </source>
</evidence>
<sequence length="203" mass="22607">MRFREAVAFAYAMDWPLNVGITITWTALETAGERNEGHCLGRGEWGREKYIRDELARLCRSEGLPFVALWGRDVGADMGSHVHLSMFWPSYKLAQLITVIERTSGSSAAFVLKPYAADVVARSVCGGWQINMNTRKDDKASALEWAEYIAAQHAKHPAPPEIKGKAFGISEAIGKTAQERARPALEAREAKYGWMRRAAAERP</sequence>
<evidence type="ECO:0000313" key="1">
    <source>
        <dbReference type="EMBL" id="MDR5654665.1"/>
    </source>
</evidence>
<proteinExistence type="predicted"/>
<gene>
    <name evidence="1" type="ORF">RGD00_18810</name>
</gene>
<reference evidence="1 2" key="1">
    <citation type="submission" date="2023-09" db="EMBL/GenBank/DDBJ databases">
        <title>Xinfangfangia sedmenti sp. nov., isolated the sedment.</title>
        <authorList>
            <person name="Xu L."/>
        </authorList>
    </citation>
    <scope>NUCLEOTIDE SEQUENCE [LARGE SCALE GENOMIC DNA]</scope>
    <source>
        <strain evidence="1 2">LG-4</strain>
    </source>
</reference>
<protein>
    <submittedName>
        <fullName evidence="1">Uncharacterized protein</fullName>
    </submittedName>
</protein>
<comment type="caution">
    <text evidence="1">The sequence shown here is derived from an EMBL/GenBank/DDBJ whole genome shotgun (WGS) entry which is preliminary data.</text>
</comment>
<dbReference type="EMBL" id="JAVKPH010000031">
    <property type="protein sequence ID" value="MDR5654665.1"/>
    <property type="molecule type" value="Genomic_DNA"/>
</dbReference>
<dbReference type="Proteomes" id="UP001247754">
    <property type="component" value="Unassembled WGS sequence"/>
</dbReference>
<organism evidence="1 2">
    <name type="scientific">Ruixingdingia sedimenti</name>
    <dbReference type="NCBI Taxonomy" id="3073604"/>
    <lineage>
        <taxon>Bacteria</taxon>
        <taxon>Pseudomonadati</taxon>
        <taxon>Pseudomonadota</taxon>
        <taxon>Alphaproteobacteria</taxon>
        <taxon>Rhodobacterales</taxon>
        <taxon>Paracoccaceae</taxon>
        <taxon>Ruixingdingia</taxon>
    </lineage>
</organism>
<name>A0ABU1FCR8_9RHOB</name>
<keyword evidence="2" id="KW-1185">Reference proteome</keyword>
<accession>A0ABU1FCR8</accession>